<feature type="domain" description="PPIase FKBP-type" evidence="8">
    <location>
        <begin position="124"/>
        <end position="211"/>
    </location>
</feature>
<dbReference type="Pfam" id="PF00254">
    <property type="entry name" value="FKBP_C"/>
    <property type="match status" value="1"/>
</dbReference>
<feature type="region of interest" description="Disordered" evidence="6">
    <location>
        <begin position="85"/>
        <end position="110"/>
    </location>
</feature>
<comment type="catalytic activity">
    <reaction evidence="1 5">
        <text>[protein]-peptidylproline (omega=180) = [protein]-peptidylproline (omega=0)</text>
        <dbReference type="Rhea" id="RHEA:16237"/>
        <dbReference type="Rhea" id="RHEA-COMP:10747"/>
        <dbReference type="Rhea" id="RHEA-COMP:10748"/>
        <dbReference type="ChEBI" id="CHEBI:83833"/>
        <dbReference type="ChEBI" id="CHEBI:83834"/>
        <dbReference type="EC" id="5.2.1.8"/>
    </reaction>
</comment>
<dbReference type="OrthoDB" id="1902587at2759"/>
<keyword evidence="3 5" id="KW-0697">Rotamase</keyword>
<dbReference type="Proteomes" id="UP000729402">
    <property type="component" value="Unassembled WGS sequence"/>
</dbReference>
<dbReference type="GO" id="GO:0003755">
    <property type="term" value="F:peptidyl-prolyl cis-trans isomerase activity"/>
    <property type="evidence" value="ECO:0007669"/>
    <property type="project" value="UniProtKB-KW"/>
</dbReference>
<protein>
    <recommendedName>
        <fullName evidence="2 5">peptidylprolyl isomerase</fullName>
        <ecNumber evidence="2 5">5.2.1.8</ecNumber>
    </recommendedName>
</protein>
<dbReference type="PROSITE" id="PS50059">
    <property type="entry name" value="FKBP_PPIASE"/>
    <property type="match status" value="1"/>
</dbReference>
<reference evidence="9" key="1">
    <citation type="journal article" date="2021" name="bioRxiv">
        <title>Whole Genome Assembly and Annotation of Northern Wild Rice, Zizania palustris L., Supports a Whole Genome Duplication in the Zizania Genus.</title>
        <authorList>
            <person name="Haas M."/>
            <person name="Kono T."/>
            <person name="Macchietto M."/>
            <person name="Millas R."/>
            <person name="McGilp L."/>
            <person name="Shao M."/>
            <person name="Duquette J."/>
            <person name="Hirsch C.N."/>
            <person name="Kimball J."/>
        </authorList>
    </citation>
    <scope>NUCLEOTIDE SEQUENCE</scope>
    <source>
        <tissue evidence="9">Fresh leaf tissue</tissue>
    </source>
</reference>
<evidence type="ECO:0000259" key="8">
    <source>
        <dbReference type="PROSITE" id="PS50059"/>
    </source>
</evidence>
<dbReference type="GO" id="GO:0005737">
    <property type="term" value="C:cytoplasm"/>
    <property type="evidence" value="ECO:0007669"/>
    <property type="project" value="TreeGrafter"/>
</dbReference>
<sequence length="352" mass="38917">MNMHHFQILPAYLVLHMHVLLARYGVRKARTQPFDNIYLVMDRSSPETEKKDDGMKRKLSELGEPDEYFNALKVSVGSEWVASEGGHGSHPGFAKWTVQPSSPGLRRRSHEEETQRYRLLYSKVHFTGKMLDGTVFASTREDDVPLTFIIGQEDVMQGFSMAVSSMQEGEKAVFTIPPELAGTKSGCPAAIPGNIPPNQALWFDIELISLVAIPDIVIIDRRKLKKTNKHGISMGSDVKPLGLVDVLGISEAVPSDGEGKDHAPVRRKAASARQEEQQGPVCQGGRGLIYYIGGGMSQLRLKYETLRGDTESTRTAPVPREAATAISRDQGLDVITKPTRSWFPWTWASSSS</sequence>
<dbReference type="EMBL" id="JAAALK010000290">
    <property type="protein sequence ID" value="KAG8044985.1"/>
    <property type="molecule type" value="Genomic_DNA"/>
</dbReference>
<keyword evidence="4 5" id="KW-0413">Isomerase</keyword>
<feature type="signal peptide" evidence="7">
    <location>
        <begin position="1"/>
        <end position="31"/>
    </location>
</feature>
<evidence type="ECO:0000256" key="4">
    <source>
        <dbReference type="ARBA" id="ARBA00023235"/>
    </source>
</evidence>
<evidence type="ECO:0000256" key="7">
    <source>
        <dbReference type="SAM" id="SignalP"/>
    </source>
</evidence>
<accession>A0A8J5V0N2</accession>
<dbReference type="InterPro" id="IPR050689">
    <property type="entry name" value="FKBP-type_PPIase"/>
</dbReference>
<evidence type="ECO:0000313" key="9">
    <source>
        <dbReference type="EMBL" id="KAG8044985.1"/>
    </source>
</evidence>
<proteinExistence type="predicted"/>
<evidence type="ECO:0000313" key="10">
    <source>
        <dbReference type="Proteomes" id="UP000729402"/>
    </source>
</evidence>
<evidence type="ECO:0000256" key="3">
    <source>
        <dbReference type="ARBA" id="ARBA00023110"/>
    </source>
</evidence>
<evidence type="ECO:0000256" key="2">
    <source>
        <dbReference type="ARBA" id="ARBA00013194"/>
    </source>
</evidence>
<evidence type="ECO:0000256" key="1">
    <source>
        <dbReference type="ARBA" id="ARBA00000971"/>
    </source>
</evidence>
<gene>
    <name evidence="9" type="ORF">GUJ93_ZPchr0008g11496</name>
</gene>
<evidence type="ECO:0000256" key="6">
    <source>
        <dbReference type="SAM" id="MobiDB-lite"/>
    </source>
</evidence>
<dbReference type="EC" id="5.2.1.8" evidence="2 5"/>
<feature type="chain" id="PRO_5035226628" description="peptidylprolyl isomerase" evidence="7">
    <location>
        <begin position="32"/>
        <end position="352"/>
    </location>
</feature>
<keyword evidence="7" id="KW-0732">Signal</keyword>
<reference evidence="9" key="2">
    <citation type="submission" date="2021-02" db="EMBL/GenBank/DDBJ databases">
        <authorList>
            <person name="Kimball J.A."/>
            <person name="Haas M.W."/>
            <person name="Macchietto M."/>
            <person name="Kono T."/>
            <person name="Duquette J."/>
            <person name="Shao M."/>
        </authorList>
    </citation>
    <scope>NUCLEOTIDE SEQUENCE</scope>
    <source>
        <tissue evidence="9">Fresh leaf tissue</tissue>
    </source>
</reference>
<comment type="caution">
    <text evidence="9">The sequence shown here is derived from an EMBL/GenBank/DDBJ whole genome shotgun (WGS) entry which is preliminary data.</text>
</comment>
<organism evidence="9 10">
    <name type="scientific">Zizania palustris</name>
    <name type="common">Northern wild rice</name>
    <dbReference type="NCBI Taxonomy" id="103762"/>
    <lineage>
        <taxon>Eukaryota</taxon>
        <taxon>Viridiplantae</taxon>
        <taxon>Streptophyta</taxon>
        <taxon>Embryophyta</taxon>
        <taxon>Tracheophyta</taxon>
        <taxon>Spermatophyta</taxon>
        <taxon>Magnoliopsida</taxon>
        <taxon>Liliopsida</taxon>
        <taxon>Poales</taxon>
        <taxon>Poaceae</taxon>
        <taxon>BOP clade</taxon>
        <taxon>Oryzoideae</taxon>
        <taxon>Oryzeae</taxon>
        <taxon>Zizaniinae</taxon>
        <taxon>Zizania</taxon>
    </lineage>
</organism>
<dbReference type="AlphaFoldDB" id="A0A8J5V0N2"/>
<dbReference type="PANTHER" id="PTHR10516:SF458">
    <property type="entry name" value="PEPTIDYLPROLYL ISOMERASE"/>
    <property type="match status" value="1"/>
</dbReference>
<dbReference type="InterPro" id="IPR001179">
    <property type="entry name" value="PPIase_FKBP_dom"/>
</dbReference>
<name>A0A8J5V0N2_ZIZPA</name>
<keyword evidence="10" id="KW-1185">Reference proteome</keyword>
<feature type="region of interest" description="Disordered" evidence="6">
    <location>
        <begin position="253"/>
        <end position="280"/>
    </location>
</feature>
<dbReference type="PANTHER" id="PTHR10516">
    <property type="entry name" value="PEPTIDYL-PROLYL CIS-TRANS ISOMERASE"/>
    <property type="match status" value="1"/>
</dbReference>
<evidence type="ECO:0000256" key="5">
    <source>
        <dbReference type="PROSITE-ProRule" id="PRU00277"/>
    </source>
</evidence>